<evidence type="ECO:0008006" key="4">
    <source>
        <dbReference type="Google" id="ProtNLM"/>
    </source>
</evidence>
<evidence type="ECO:0000313" key="3">
    <source>
        <dbReference type="Proteomes" id="UP000290545"/>
    </source>
</evidence>
<comment type="caution">
    <text evidence="2">The sequence shown here is derived from an EMBL/GenBank/DDBJ whole genome shotgun (WGS) entry which is preliminary data.</text>
</comment>
<dbReference type="Proteomes" id="UP000290545">
    <property type="component" value="Unassembled WGS sequence"/>
</dbReference>
<keyword evidence="3" id="KW-1185">Reference proteome</keyword>
<protein>
    <recommendedName>
        <fullName evidence="4">Lipoprotein</fullName>
    </recommendedName>
</protein>
<reference evidence="2 3" key="1">
    <citation type="submission" date="2019-01" db="EMBL/GenBank/DDBJ databases">
        <title>Filimonas sp. strain TTM-71.</title>
        <authorList>
            <person name="Chen W.-M."/>
        </authorList>
    </citation>
    <scope>NUCLEOTIDE SEQUENCE [LARGE SCALE GENOMIC DNA]</scope>
    <source>
        <strain evidence="2 3">TTM-71</strain>
    </source>
</reference>
<proteinExistence type="predicted"/>
<organism evidence="2 3">
    <name type="scientific">Filimonas effusa</name>
    <dbReference type="NCBI Taxonomy" id="2508721"/>
    <lineage>
        <taxon>Bacteria</taxon>
        <taxon>Pseudomonadati</taxon>
        <taxon>Bacteroidota</taxon>
        <taxon>Chitinophagia</taxon>
        <taxon>Chitinophagales</taxon>
        <taxon>Chitinophagaceae</taxon>
        <taxon>Filimonas</taxon>
    </lineage>
</organism>
<accession>A0A4Q1DAP0</accession>
<dbReference type="RefSeq" id="WP_129002231.1">
    <property type="nucleotide sequence ID" value="NZ_SDHZ01000001.1"/>
</dbReference>
<dbReference type="EMBL" id="SDHZ01000001">
    <property type="protein sequence ID" value="RXK86482.1"/>
    <property type="molecule type" value="Genomic_DNA"/>
</dbReference>
<keyword evidence="1" id="KW-0732">Signal</keyword>
<evidence type="ECO:0000313" key="2">
    <source>
        <dbReference type="EMBL" id="RXK86482.1"/>
    </source>
</evidence>
<dbReference type="PROSITE" id="PS51257">
    <property type="entry name" value="PROKAR_LIPOPROTEIN"/>
    <property type="match status" value="1"/>
</dbReference>
<dbReference type="AlphaFoldDB" id="A0A4Q1DAP0"/>
<gene>
    <name evidence="2" type="ORF">ESB13_06650</name>
</gene>
<feature type="chain" id="PRO_5020597220" description="Lipoprotein" evidence="1">
    <location>
        <begin position="19"/>
        <end position="137"/>
    </location>
</feature>
<evidence type="ECO:0000256" key="1">
    <source>
        <dbReference type="SAM" id="SignalP"/>
    </source>
</evidence>
<dbReference type="OrthoDB" id="666341at2"/>
<sequence length="137" mass="14670">MKMRKTLFSALMVLTITATTVTSCSSDDDTSLPSNACFADAFTLTETKVEDYPASHMVAITFDAKNTSSSEYNIQNGAKPIYVRVIVTTTDGATYETNQIVTITQLSAGGTSSTQVLAEYGSGKTFKSYAITSKVCE</sequence>
<feature type="signal peptide" evidence="1">
    <location>
        <begin position="1"/>
        <end position="18"/>
    </location>
</feature>
<name>A0A4Q1DAP0_9BACT</name>